<evidence type="ECO:0000313" key="2">
    <source>
        <dbReference type="EMBL" id="ETP02050.1"/>
    </source>
</evidence>
<reference evidence="2 3" key="1">
    <citation type="submission" date="2013-11" db="EMBL/GenBank/DDBJ databases">
        <title>The Genome Sequence of Phytophthora parasitica CJ01A1.</title>
        <authorList>
            <consortium name="The Broad Institute Genomics Platform"/>
            <person name="Russ C."/>
            <person name="Tyler B."/>
            <person name="Panabieres F."/>
            <person name="Shan W."/>
            <person name="Tripathy S."/>
            <person name="Grunwald N."/>
            <person name="Machado M."/>
            <person name="Johnson C.S."/>
            <person name="Walker B."/>
            <person name="Young S.K."/>
            <person name="Zeng Q."/>
            <person name="Gargeya S."/>
            <person name="Fitzgerald M."/>
            <person name="Haas B."/>
            <person name="Abouelleil A."/>
            <person name="Allen A.W."/>
            <person name="Alvarado L."/>
            <person name="Arachchi H.M."/>
            <person name="Berlin A.M."/>
            <person name="Chapman S.B."/>
            <person name="Gainer-Dewar J."/>
            <person name="Goldberg J."/>
            <person name="Griggs A."/>
            <person name="Gujja S."/>
            <person name="Hansen M."/>
            <person name="Howarth C."/>
            <person name="Imamovic A."/>
            <person name="Ireland A."/>
            <person name="Larimer J."/>
            <person name="McCowan C."/>
            <person name="Murphy C."/>
            <person name="Pearson M."/>
            <person name="Poon T.W."/>
            <person name="Priest M."/>
            <person name="Roberts A."/>
            <person name="Saif S."/>
            <person name="Shea T."/>
            <person name="Sisk P."/>
            <person name="Sykes S."/>
            <person name="Wortman J."/>
            <person name="Nusbaum C."/>
            <person name="Birren B."/>
        </authorList>
    </citation>
    <scope>NUCLEOTIDE SEQUENCE [LARGE SCALE GENOMIC DNA]</scope>
    <source>
        <strain evidence="2 3">CJ01A1</strain>
    </source>
</reference>
<feature type="compositionally biased region" description="Basic and acidic residues" evidence="1">
    <location>
        <begin position="189"/>
        <end position="203"/>
    </location>
</feature>
<sequence length="553" mass="61149">MVKPRGKVPRDFEVTGRDLSFKSVWRELKQDGWTRKPPPRSSLDDRYKYIRPEGHPNGTIGLNYLLGEAAVLDFYADVLRSRARRSIPSSPTVGCTSSTPGNDRLAAPQEVVRQSYLPDIEAADASATAANQGVGTVNAAATTNAEPPTPPDSSLPQRVATRLPARRSLETTETFRASRSSLIPTSPHVGDDSFKIDSDDTARNPEAAEDDASVASAEVQAGDEDNEDELDALGSELLADNNDDLNAIDSNESAHHVEAYCAPDDLVDDVDETEAEIAEEVLFAENCLERFGGADEVLAGNLKDSVLRSMSATGWEDVVEPDIYEHDGTDVNKWSVSEDDTGSKREYGNPARDPFVRQFMRGLKKKKALEYVPARAVPISLQMLDVLHKFMVSAQDGFTEDCQMWFKAVSSFAFDGMCRINEVLTLKWKDVSLRQFRANVLAPDEIIEFGTYTHFNRKIEVEEGRSYNLHKLAGEETAMNAYEYLSNWVAYATEKRGHKWVDEDYVFPVLVGLSKKAIKSGKGSTGCEKVTVGWGKKMGEQSFINLLNCIVHS</sequence>
<evidence type="ECO:0000313" key="3">
    <source>
        <dbReference type="Proteomes" id="UP000018958"/>
    </source>
</evidence>
<feature type="region of interest" description="Disordered" evidence="1">
    <location>
        <begin position="141"/>
        <end position="226"/>
    </location>
</feature>
<protein>
    <recommendedName>
        <fullName evidence="4">PiggyBac transposable element-derived protein domain-containing protein</fullName>
    </recommendedName>
</protein>
<comment type="caution">
    <text evidence="2">The sequence shown here is derived from an EMBL/GenBank/DDBJ whole genome shotgun (WGS) entry which is preliminary data.</text>
</comment>
<accession>W2VUV0</accession>
<organism evidence="2 3">
    <name type="scientific">Phytophthora nicotianae CJ01A1</name>
    <dbReference type="NCBI Taxonomy" id="1317063"/>
    <lineage>
        <taxon>Eukaryota</taxon>
        <taxon>Sar</taxon>
        <taxon>Stramenopiles</taxon>
        <taxon>Oomycota</taxon>
        <taxon>Peronosporomycetes</taxon>
        <taxon>Peronosporales</taxon>
        <taxon>Peronosporaceae</taxon>
        <taxon>Phytophthora</taxon>
    </lineage>
</organism>
<dbReference type="PANTHER" id="PTHR37069">
    <property type="entry name" value="DDE_TNP_1_7 DOMAIN-CONTAINING PROTEIN"/>
    <property type="match status" value="1"/>
</dbReference>
<dbReference type="AlphaFoldDB" id="W2VUV0"/>
<feature type="compositionally biased region" description="Polar residues" evidence="1">
    <location>
        <begin position="92"/>
        <end position="101"/>
    </location>
</feature>
<feature type="region of interest" description="Disordered" evidence="1">
    <location>
        <begin position="87"/>
        <end position="107"/>
    </location>
</feature>
<dbReference type="Proteomes" id="UP000018958">
    <property type="component" value="Unassembled WGS sequence"/>
</dbReference>
<evidence type="ECO:0008006" key="4">
    <source>
        <dbReference type="Google" id="ProtNLM"/>
    </source>
</evidence>
<name>W2VUV0_PHYNI</name>
<gene>
    <name evidence="2" type="ORF">F441_20791</name>
</gene>
<proteinExistence type="predicted"/>
<dbReference type="EMBL" id="ANIX01004154">
    <property type="protein sequence ID" value="ETP02050.1"/>
    <property type="molecule type" value="Genomic_DNA"/>
</dbReference>
<evidence type="ECO:0000256" key="1">
    <source>
        <dbReference type="SAM" id="MobiDB-lite"/>
    </source>
</evidence>
<dbReference type="PANTHER" id="PTHR37069:SF2">
    <property type="entry name" value="PIGGYBAC TRANSPOSABLE ELEMENT-DERIVED PROTEIN DOMAIN-CONTAINING PROTEIN"/>
    <property type="match status" value="1"/>
</dbReference>
<feature type="compositionally biased region" description="Polar residues" evidence="1">
    <location>
        <begin position="171"/>
        <end position="184"/>
    </location>
</feature>